<dbReference type="EMBL" id="CM004397">
    <property type="protein sequence ID" value="KAG8643508.1"/>
    <property type="molecule type" value="Genomic_DNA"/>
</dbReference>
<name>A0ACB7GV22_MANES</name>
<dbReference type="Proteomes" id="UP000091857">
    <property type="component" value="Chromosome 11"/>
</dbReference>
<evidence type="ECO:0000313" key="2">
    <source>
        <dbReference type="Proteomes" id="UP000091857"/>
    </source>
</evidence>
<gene>
    <name evidence="1" type="ORF">MANES_11G043001v8</name>
</gene>
<proteinExistence type="predicted"/>
<reference evidence="2" key="1">
    <citation type="journal article" date="2016" name="Nat. Biotechnol.">
        <title>Sequencing wild and cultivated cassava and related species reveals extensive interspecific hybridization and genetic diversity.</title>
        <authorList>
            <person name="Bredeson J.V."/>
            <person name="Lyons J.B."/>
            <person name="Prochnik S.E."/>
            <person name="Wu G.A."/>
            <person name="Ha C.M."/>
            <person name="Edsinger-Gonzales E."/>
            <person name="Grimwood J."/>
            <person name="Schmutz J."/>
            <person name="Rabbi I.Y."/>
            <person name="Egesi C."/>
            <person name="Nauluvula P."/>
            <person name="Lebot V."/>
            <person name="Ndunguru J."/>
            <person name="Mkamilo G."/>
            <person name="Bart R.S."/>
            <person name="Setter T.L."/>
            <person name="Gleadow R.M."/>
            <person name="Kulakow P."/>
            <person name="Ferguson M.E."/>
            <person name="Rounsley S."/>
            <person name="Rokhsar D.S."/>
        </authorList>
    </citation>
    <scope>NUCLEOTIDE SEQUENCE [LARGE SCALE GENOMIC DNA]</scope>
    <source>
        <strain evidence="2">cv. AM560-2</strain>
    </source>
</reference>
<protein>
    <submittedName>
        <fullName evidence="1">Uncharacterized protein</fullName>
    </submittedName>
</protein>
<sequence>MASRWGMNRADRRTEARDRNESGSSPEKSRSRSFASDNYKGLGPKPYSYDELAFATGHFSLNNQLGQGGFGQVFKASLDGKIRAVKKLNNFPDVQSEGDLEREIMVVNRVSHKNLVRLVGYCVDGANRLLILKYFPNKSLKYTLHRKENVLDWKKRMNIAIGSARGLEYLHEHCKPNIIHLDIKPDNIFLDNHFEPKISDFGLALFFKDAATHVSRSSTLGTHIYADPLSTKLGKYSDKSDIYSFGVTLLELITGRNPMIDKSTDIITWANPLIEKALKGEYADFVDSRLQSFDHEEMHRMILCANTCINQPPKSRPSMKMILLALERTLPLENLWNVKNDNKLRSGASYKAEVTPYYTKKEDVNDFDEYDPTKYESGYDIAMTYGHPIPPSEETCYPNSSSADEIFYNPPHFTSDTVPSAYTDDRLQEEYTSYARPKPRPRPACAFNFGGAPGGEVFVAARPQPTYVLQPGRTMAGSDYGSGSYDRRPDYEKPLSEEYGSGYGRRRDYEYGYSGYGRRTEYERQHISEYGYGYQGRTGFEYGSGYGGRIQSEYEDGGAEYGRWYGRKPSYEVEGGYRGRPERTTYEMCNSDGGEEGYGRKKYGEDDSDDEEKKHQRYKNHHRRKHYDDE</sequence>
<keyword evidence="2" id="KW-1185">Reference proteome</keyword>
<organism evidence="1 2">
    <name type="scientific">Manihot esculenta</name>
    <name type="common">Cassava</name>
    <name type="synonym">Jatropha manihot</name>
    <dbReference type="NCBI Taxonomy" id="3983"/>
    <lineage>
        <taxon>Eukaryota</taxon>
        <taxon>Viridiplantae</taxon>
        <taxon>Streptophyta</taxon>
        <taxon>Embryophyta</taxon>
        <taxon>Tracheophyta</taxon>
        <taxon>Spermatophyta</taxon>
        <taxon>Magnoliopsida</taxon>
        <taxon>eudicotyledons</taxon>
        <taxon>Gunneridae</taxon>
        <taxon>Pentapetalae</taxon>
        <taxon>rosids</taxon>
        <taxon>fabids</taxon>
        <taxon>Malpighiales</taxon>
        <taxon>Euphorbiaceae</taxon>
        <taxon>Crotonoideae</taxon>
        <taxon>Manihoteae</taxon>
        <taxon>Manihot</taxon>
    </lineage>
</organism>
<evidence type="ECO:0000313" key="1">
    <source>
        <dbReference type="EMBL" id="KAG8643508.1"/>
    </source>
</evidence>
<accession>A0ACB7GV22</accession>
<comment type="caution">
    <text evidence="1">The sequence shown here is derived from an EMBL/GenBank/DDBJ whole genome shotgun (WGS) entry which is preliminary data.</text>
</comment>